<protein>
    <submittedName>
        <fullName evidence="2">Uncharacterized protein</fullName>
    </submittedName>
</protein>
<dbReference type="STRING" id="565034.BHWA1_02279"/>
<feature type="transmembrane region" description="Helical" evidence="1">
    <location>
        <begin position="40"/>
        <end position="62"/>
    </location>
</feature>
<keyword evidence="3" id="KW-1185">Reference proteome</keyword>
<sequence length="75" mass="8493">MMSIAYSPLPNLKVTRFVLSSRSTLFSVLSIGCCSVCSAIYYASILFTVVLLSEIISYFLYIQKYLQIKIAKRIL</sequence>
<evidence type="ECO:0000313" key="2">
    <source>
        <dbReference type="EMBL" id="ACN84735.1"/>
    </source>
</evidence>
<keyword evidence="1" id="KW-0812">Transmembrane</keyword>
<keyword evidence="1" id="KW-0472">Membrane</keyword>
<dbReference type="AlphaFoldDB" id="A0A3B6VA93"/>
<accession>A0A3B6VA93</accession>
<evidence type="ECO:0000313" key="3">
    <source>
        <dbReference type="Proteomes" id="UP000001803"/>
    </source>
</evidence>
<dbReference type="EMBL" id="CP001357">
    <property type="protein sequence ID" value="ACN84735.1"/>
    <property type="molecule type" value="Genomic_DNA"/>
</dbReference>
<dbReference type="KEGG" id="bhy:BHWA1_02279"/>
<gene>
    <name evidence="2" type="ordered locus">BHWA1_02279</name>
</gene>
<proteinExistence type="predicted"/>
<evidence type="ECO:0000256" key="1">
    <source>
        <dbReference type="SAM" id="Phobius"/>
    </source>
</evidence>
<name>A0A3B6VA93_BRAHW</name>
<reference evidence="2 3" key="1">
    <citation type="journal article" date="2009" name="PLoS ONE">
        <title>Genome sequence of the pathogenic intestinal spirochete Brachyspira hyodysenteriae reveals adaptations to its lifestyle in the porcine large intestine.</title>
        <authorList>
            <person name="Bellgard M.I."/>
            <person name="Wanchanthuek P."/>
            <person name="La T."/>
            <person name="Ryan K."/>
            <person name="Moolhuijzen P."/>
            <person name="Albertyn Z."/>
            <person name="Shaban B."/>
            <person name="Motro Y."/>
            <person name="Dunn D.S."/>
            <person name="Schibeci D."/>
            <person name="Hunter A."/>
            <person name="Barrero R."/>
            <person name="Phillips N.D."/>
            <person name="Hampson D.J."/>
        </authorList>
    </citation>
    <scope>NUCLEOTIDE SEQUENCE [LARGE SCALE GENOMIC DNA]</scope>
    <source>
        <strain evidence="3">ATCC 49526 / WA1</strain>
    </source>
</reference>
<keyword evidence="1" id="KW-1133">Transmembrane helix</keyword>
<dbReference type="Proteomes" id="UP000001803">
    <property type="component" value="Chromosome"/>
</dbReference>
<organism evidence="2 3">
    <name type="scientific">Brachyspira hyodysenteriae (strain ATCC 49526 / WA1)</name>
    <dbReference type="NCBI Taxonomy" id="565034"/>
    <lineage>
        <taxon>Bacteria</taxon>
        <taxon>Pseudomonadati</taxon>
        <taxon>Spirochaetota</taxon>
        <taxon>Spirochaetia</taxon>
        <taxon>Brachyspirales</taxon>
        <taxon>Brachyspiraceae</taxon>
        <taxon>Brachyspira</taxon>
    </lineage>
</organism>